<dbReference type="Gene3D" id="3.40.50.1000">
    <property type="entry name" value="HAD superfamily/HAD-like"/>
    <property type="match status" value="1"/>
</dbReference>
<dbReference type="Pfam" id="PF08282">
    <property type="entry name" value="Hydrolase_3"/>
    <property type="match status" value="1"/>
</dbReference>
<reference evidence="1 2" key="1">
    <citation type="submission" date="2013-08" db="EMBL/GenBank/DDBJ databases">
        <authorList>
            <person name="Weinstock G."/>
            <person name="Sodergren E."/>
            <person name="Wylie T."/>
            <person name="Fulton L."/>
            <person name="Fulton R."/>
            <person name="Fronick C."/>
            <person name="O'Laughlin M."/>
            <person name="Godfrey J."/>
            <person name="Miner T."/>
            <person name="Herter B."/>
            <person name="Appelbaum E."/>
            <person name="Cordes M."/>
            <person name="Lek S."/>
            <person name="Wollam A."/>
            <person name="Pepin K.H."/>
            <person name="Palsikar V.B."/>
            <person name="Mitreva M."/>
            <person name="Wilson R.K."/>
        </authorList>
    </citation>
    <scope>NUCLEOTIDE SEQUENCE [LARGE SCALE GENOMIC DNA]</scope>
    <source>
        <strain evidence="1 2">ATCC BAA-474</strain>
    </source>
</reference>
<dbReference type="SFLD" id="SFLDS00003">
    <property type="entry name" value="Haloacid_Dehalogenase"/>
    <property type="match status" value="1"/>
</dbReference>
<organism evidence="1 2">
    <name type="scientific">Cetobacterium somerae ATCC BAA-474</name>
    <dbReference type="NCBI Taxonomy" id="1319815"/>
    <lineage>
        <taxon>Bacteria</taxon>
        <taxon>Fusobacteriati</taxon>
        <taxon>Fusobacteriota</taxon>
        <taxon>Fusobacteriia</taxon>
        <taxon>Fusobacteriales</taxon>
        <taxon>Fusobacteriaceae</taxon>
        <taxon>Cetobacterium</taxon>
    </lineage>
</organism>
<dbReference type="EMBL" id="AXZF01000011">
    <property type="protein sequence ID" value="ERT69815.1"/>
    <property type="molecule type" value="Genomic_DNA"/>
</dbReference>
<dbReference type="PATRIC" id="fig|1319815.3.peg.263"/>
<dbReference type="SFLD" id="SFLDG01144">
    <property type="entry name" value="C2.B.4:_PGP_Like"/>
    <property type="match status" value="1"/>
</dbReference>
<dbReference type="CDD" id="cd07518">
    <property type="entry name" value="HAD_YbiV-Like"/>
    <property type="match status" value="1"/>
</dbReference>
<sequence length="259" mass="30154">MIKLVVTDMDGTFLNDKKEFSNEFWEIHSEMEKKGIKFVVASGRQYQNLRKNFDKIKNKIVFIAENGSYVVEKEKEIYSRILSKEIIKKYVEIGRKIPTTNVVLCGKKSAYIESTEIEFVTEVEKYYEERKVVSNLLDFIDDEIIKITYCDLSGTERNVYPYIENEKDCQIVVSGEIWLDISHLESNKGIALEALQKELGVNYEETMIFGDYLNDLEMLKKGKYSFAMENAHEEIKKISNFIAKSNNENGVLEELKKII</sequence>
<dbReference type="Gene3D" id="3.30.1240.10">
    <property type="match status" value="1"/>
</dbReference>
<dbReference type="InterPro" id="IPR023214">
    <property type="entry name" value="HAD_sf"/>
</dbReference>
<accession>U7VE73</accession>
<dbReference type="NCBIfam" id="TIGR00099">
    <property type="entry name" value="Cof-subfamily"/>
    <property type="match status" value="1"/>
</dbReference>
<dbReference type="eggNOG" id="COG0561">
    <property type="taxonomic scope" value="Bacteria"/>
</dbReference>
<dbReference type="InterPro" id="IPR000150">
    <property type="entry name" value="Cof"/>
</dbReference>
<proteinExistence type="predicted"/>
<gene>
    <name evidence="1" type="ORF">HMPREF0202_00275</name>
</gene>
<dbReference type="GO" id="GO:0005829">
    <property type="term" value="C:cytosol"/>
    <property type="evidence" value="ECO:0007669"/>
    <property type="project" value="TreeGrafter"/>
</dbReference>
<dbReference type="InterPro" id="IPR006379">
    <property type="entry name" value="HAD-SF_hydro_IIB"/>
</dbReference>
<evidence type="ECO:0000313" key="1">
    <source>
        <dbReference type="EMBL" id="ERT69815.1"/>
    </source>
</evidence>
<comment type="caution">
    <text evidence="1">The sequence shown here is derived from an EMBL/GenBank/DDBJ whole genome shotgun (WGS) entry which is preliminary data.</text>
</comment>
<protein>
    <submittedName>
        <fullName evidence="1">Cof-like hydrolase</fullName>
    </submittedName>
</protein>
<dbReference type="NCBIfam" id="TIGR01484">
    <property type="entry name" value="HAD-SF-IIB"/>
    <property type="match status" value="1"/>
</dbReference>
<name>U7VE73_9FUSO</name>
<dbReference type="PANTHER" id="PTHR10000">
    <property type="entry name" value="PHOSPHOSERINE PHOSPHATASE"/>
    <property type="match status" value="1"/>
</dbReference>
<keyword evidence="2" id="KW-1185">Reference proteome</keyword>
<dbReference type="SFLD" id="SFLDG01140">
    <property type="entry name" value="C2.B:_Phosphomannomutase_and_P"/>
    <property type="match status" value="1"/>
</dbReference>
<dbReference type="AlphaFoldDB" id="U7VE73"/>
<dbReference type="RefSeq" id="WP_023049824.1">
    <property type="nucleotide sequence ID" value="NZ_CP173065.2"/>
</dbReference>
<dbReference type="STRING" id="1319815.HMPREF0202_00275"/>
<dbReference type="GO" id="GO:0000287">
    <property type="term" value="F:magnesium ion binding"/>
    <property type="evidence" value="ECO:0007669"/>
    <property type="project" value="TreeGrafter"/>
</dbReference>
<dbReference type="HOGENOM" id="CLU_044146_5_1_0"/>
<keyword evidence="1" id="KW-0378">Hydrolase</keyword>
<evidence type="ECO:0000313" key="2">
    <source>
        <dbReference type="Proteomes" id="UP000017081"/>
    </source>
</evidence>
<dbReference type="Proteomes" id="UP000017081">
    <property type="component" value="Unassembled WGS sequence"/>
</dbReference>
<dbReference type="GO" id="GO:0016791">
    <property type="term" value="F:phosphatase activity"/>
    <property type="evidence" value="ECO:0007669"/>
    <property type="project" value="TreeGrafter"/>
</dbReference>
<dbReference type="InterPro" id="IPR036412">
    <property type="entry name" value="HAD-like_sf"/>
</dbReference>
<dbReference type="PANTHER" id="PTHR10000:SF53">
    <property type="entry name" value="5-AMINO-6-(5-PHOSPHO-D-RIBITYLAMINO)URACIL PHOSPHATASE YBJI-RELATED"/>
    <property type="match status" value="1"/>
</dbReference>
<dbReference type="SUPFAM" id="SSF56784">
    <property type="entry name" value="HAD-like"/>
    <property type="match status" value="1"/>
</dbReference>